<feature type="transmembrane region" description="Helical" evidence="5">
    <location>
        <begin position="366"/>
        <end position="386"/>
    </location>
</feature>
<dbReference type="EMBL" id="FOXI01000008">
    <property type="protein sequence ID" value="SFP78307.1"/>
    <property type="molecule type" value="Genomic_DNA"/>
</dbReference>
<evidence type="ECO:0000259" key="6">
    <source>
        <dbReference type="Pfam" id="PF00535"/>
    </source>
</evidence>
<dbReference type="Proteomes" id="UP000183769">
    <property type="component" value="Unassembled WGS sequence"/>
</dbReference>
<dbReference type="Pfam" id="PF00535">
    <property type="entry name" value="Glycos_transf_2"/>
    <property type="match status" value="1"/>
</dbReference>
<dbReference type="InterPro" id="IPR001173">
    <property type="entry name" value="Glyco_trans_2-like"/>
</dbReference>
<feature type="region of interest" description="Disordered" evidence="4">
    <location>
        <begin position="1"/>
        <end position="25"/>
    </location>
</feature>
<organism evidence="7 8">
    <name type="scientific">Halolamina pelagica</name>
    <dbReference type="NCBI Taxonomy" id="699431"/>
    <lineage>
        <taxon>Archaea</taxon>
        <taxon>Methanobacteriati</taxon>
        <taxon>Methanobacteriota</taxon>
        <taxon>Stenosarchaea group</taxon>
        <taxon>Halobacteria</taxon>
        <taxon>Halobacteriales</taxon>
        <taxon>Haloferacaceae</taxon>
    </lineage>
</organism>
<accession>A0A1I5T6M9</accession>
<dbReference type="InterPro" id="IPR029044">
    <property type="entry name" value="Nucleotide-diphossugar_trans"/>
</dbReference>
<keyword evidence="2" id="KW-0328">Glycosyltransferase</keyword>
<dbReference type="GO" id="GO:0016757">
    <property type="term" value="F:glycosyltransferase activity"/>
    <property type="evidence" value="ECO:0007669"/>
    <property type="project" value="UniProtKB-KW"/>
</dbReference>
<gene>
    <name evidence="7" type="ORF">SAMN05216277_10828</name>
</gene>
<evidence type="ECO:0000256" key="4">
    <source>
        <dbReference type="SAM" id="MobiDB-lite"/>
    </source>
</evidence>
<keyword evidence="8" id="KW-1185">Reference proteome</keyword>
<feature type="domain" description="Glycosyltransferase 2-like" evidence="6">
    <location>
        <begin position="108"/>
        <end position="271"/>
    </location>
</feature>
<dbReference type="AlphaFoldDB" id="A0A1I5T6M9"/>
<keyword evidence="3 7" id="KW-0808">Transferase</keyword>
<evidence type="ECO:0000313" key="7">
    <source>
        <dbReference type="EMBL" id="SFP78307.1"/>
    </source>
</evidence>
<reference evidence="8" key="1">
    <citation type="submission" date="2016-10" db="EMBL/GenBank/DDBJ databases">
        <authorList>
            <person name="Varghese N."/>
            <person name="Submissions S."/>
        </authorList>
    </citation>
    <scope>NUCLEOTIDE SEQUENCE [LARGE SCALE GENOMIC DNA]</scope>
    <source>
        <strain evidence="8">CGMCC 1.10329</strain>
    </source>
</reference>
<comment type="similarity">
    <text evidence="1">Belongs to the glycosyltransferase 2 family.</text>
</comment>
<dbReference type="Gene3D" id="3.90.550.10">
    <property type="entry name" value="Spore Coat Polysaccharide Biosynthesis Protein SpsA, Chain A"/>
    <property type="match status" value="1"/>
</dbReference>
<evidence type="ECO:0000256" key="3">
    <source>
        <dbReference type="ARBA" id="ARBA00022679"/>
    </source>
</evidence>
<dbReference type="RefSeq" id="WP_166623282.1">
    <property type="nucleotide sequence ID" value="NZ_FOXI01000008.1"/>
</dbReference>
<dbReference type="PANTHER" id="PTHR43179:SF12">
    <property type="entry name" value="GALACTOFURANOSYLTRANSFERASE GLFT2"/>
    <property type="match status" value="1"/>
</dbReference>
<keyword evidence="5" id="KW-0472">Membrane</keyword>
<proteinExistence type="inferred from homology"/>
<evidence type="ECO:0000256" key="5">
    <source>
        <dbReference type="SAM" id="Phobius"/>
    </source>
</evidence>
<dbReference type="PANTHER" id="PTHR43179">
    <property type="entry name" value="RHAMNOSYLTRANSFERASE WBBL"/>
    <property type="match status" value="1"/>
</dbReference>
<feature type="transmembrane region" description="Helical" evidence="5">
    <location>
        <begin position="426"/>
        <end position="446"/>
    </location>
</feature>
<sequence length="516" mass="55441">MSPPAAASAERTDDGTTSNAGEYRRRDTVSIADNVVVSRQPLTATRLNNAAVPLIEALSTSEFRSPASIAAETGHDRETVDRLFERLATRDFLEWRPARDLQHRPPTSVVVTVRNDRENLVHCLDALAELNYPDYEIVVVDDGSTDGTRELVEDRAKDDSDIHLVRVGEPDDPIGIGAARNRGVDAAHHDVIAFTDADCRPRPPWLADLVPCLAAADLVGGRVRPAGKSAASVYEGVNSSLDMGGYAARVDPAGTTPYLPTANLVGRRAVFETVAFPERNIAEDVDVCWGALDAGYTVVYTPTGVVEHTYRDSPREFAARRGTYGASEALLASEHDREDSSVDVPVAVLLVLALAVTGVVGTGTVATGAVVFAGAVLGLTAGVRGWRGWRRARRLTPAVSLSDLVESWGRKRLSSAYALSQEVTRYYVLPIAVLGGISWVVGPSWLGPSIATALSVTVALPAIVEYRVHDPETSRTAYAGYYLADHLGYQLGVYRGALVHGTLAHLRPSARFRLVS</sequence>
<protein>
    <submittedName>
        <fullName evidence="7">Mycofactocin system glycosyltransferase</fullName>
    </submittedName>
</protein>
<evidence type="ECO:0000313" key="8">
    <source>
        <dbReference type="Proteomes" id="UP000183769"/>
    </source>
</evidence>
<keyword evidence="5" id="KW-0812">Transmembrane</keyword>
<dbReference type="OrthoDB" id="312717at2157"/>
<name>A0A1I5T6M9_9EURY</name>
<evidence type="ECO:0000256" key="2">
    <source>
        <dbReference type="ARBA" id="ARBA00022676"/>
    </source>
</evidence>
<dbReference type="SUPFAM" id="SSF53448">
    <property type="entry name" value="Nucleotide-diphospho-sugar transferases"/>
    <property type="match status" value="1"/>
</dbReference>
<keyword evidence="5" id="KW-1133">Transmembrane helix</keyword>
<evidence type="ECO:0000256" key="1">
    <source>
        <dbReference type="ARBA" id="ARBA00006739"/>
    </source>
</evidence>